<organism evidence="2 3">
    <name type="scientific">Cystobacter fuscus (strain ATCC 25194 / DSM 2262 / NBRC 100088 / M29)</name>
    <dbReference type="NCBI Taxonomy" id="1242864"/>
    <lineage>
        <taxon>Bacteria</taxon>
        <taxon>Pseudomonadati</taxon>
        <taxon>Myxococcota</taxon>
        <taxon>Myxococcia</taxon>
        <taxon>Myxococcales</taxon>
        <taxon>Cystobacterineae</taxon>
        <taxon>Archangiaceae</taxon>
        <taxon>Cystobacter</taxon>
    </lineage>
</organism>
<feature type="compositionally biased region" description="Polar residues" evidence="1">
    <location>
        <begin position="665"/>
        <end position="675"/>
    </location>
</feature>
<dbReference type="AlphaFoldDB" id="S9R870"/>
<feature type="region of interest" description="Disordered" evidence="1">
    <location>
        <begin position="793"/>
        <end position="815"/>
    </location>
</feature>
<protein>
    <submittedName>
        <fullName evidence="2">Uncharacterized protein</fullName>
    </submittedName>
</protein>
<comment type="caution">
    <text evidence="2">The sequence shown here is derived from an EMBL/GenBank/DDBJ whole genome shotgun (WGS) entry which is preliminary data.</text>
</comment>
<proteinExistence type="predicted"/>
<dbReference type="OrthoDB" id="10021542at2"/>
<evidence type="ECO:0000256" key="1">
    <source>
        <dbReference type="SAM" id="MobiDB-lite"/>
    </source>
</evidence>
<feature type="region of interest" description="Disordered" evidence="1">
    <location>
        <begin position="1"/>
        <end position="33"/>
    </location>
</feature>
<dbReference type="Proteomes" id="UP000011682">
    <property type="component" value="Unassembled WGS sequence"/>
</dbReference>
<feature type="compositionally biased region" description="Low complexity" evidence="1">
    <location>
        <begin position="84"/>
        <end position="100"/>
    </location>
</feature>
<feature type="compositionally biased region" description="Low complexity" evidence="1">
    <location>
        <begin position="15"/>
        <end position="33"/>
    </location>
</feature>
<evidence type="ECO:0000313" key="3">
    <source>
        <dbReference type="Proteomes" id="UP000011682"/>
    </source>
</evidence>
<feature type="region of interest" description="Disordered" evidence="1">
    <location>
        <begin position="51"/>
        <end position="122"/>
    </location>
</feature>
<keyword evidence="3" id="KW-1185">Reference proteome</keyword>
<name>S9R870_CYSF2</name>
<sequence length="815" mass="80039">MSVNVRTPPSPNYPTTPTASSSSTTAPPSSASAQLTALAVAMETLKTALGALPPAGGQGPAVPQGPAGEAQAGVSSFAPTSAPGTVSAASGVRGASAPGGADAGLAATPMGQAQGALAQEQQRLQREKYDFPPHIKEGAVEHNQKLGEKNAKVQEKLTKLDADIAAERAGGGDSKKLKKMEEERTKVAGELKPPFDPAKITSEIDAVMNDPQIPEKDRKGKLDDIRKKYDLPEHGGSMSMDTMTRHLSTKTSESKDRVGDLQKSHMKQLDGQIKQAKEVYGKDSPQVKALEAQKKGADGLYDQQKDMLKSQSDTLWNSFRKVGFFEKVGNFFKGIGKAIAAPFKAIGNVVKGVAEGVGKLFKGDIGGAFSSAFGGVKKGIGNLVDGAKATVSNLGNLVSFVSPKLGEKINGFTTGLVDGVGNLAKGAFDTVTSIPQGLANGAGKLLKGDVAGAFGEVGKGVKNAAETGFKTVNDGLPLIATAAAFVPGLQPIAIPLAVASSVKGAVEAGQRGDTLGVVASLAGGVAGGAGAMAARGASGAATAGSAAARSAPAASGGAAAAGGAAARSAPAAGGAAAASGSAAARSAPAAGGTAAAGNTAAGGAAASRWENVALGAGLVEAGANTAKGIQEGDYFGAVGSAAGGVSKGASAMGDRRKARADAAPQGSTAQTQANASAGRYNNVALGADLVGAGANTAKSLQEGDYFGAAGAAAGGVSKGASAMGERRTARANAAPQGSTAQNQANASAGRWNNVALGADLMGAGANTAKSLQEGDYFGAASAAAGGVSKGASAFNKKEATTAPATTTPPATPTKP</sequence>
<accession>S9R870</accession>
<evidence type="ECO:0000313" key="2">
    <source>
        <dbReference type="EMBL" id="EPX65288.1"/>
    </source>
</evidence>
<feature type="compositionally biased region" description="Low complexity" evidence="1">
    <location>
        <begin position="51"/>
        <end position="74"/>
    </location>
</feature>
<dbReference type="RefSeq" id="WP_020917751.1">
    <property type="nucleotide sequence ID" value="NZ_ANAH02000001.1"/>
</dbReference>
<feature type="compositionally biased region" description="Low complexity" evidence="1">
    <location>
        <begin position="111"/>
        <end position="122"/>
    </location>
</feature>
<dbReference type="EMBL" id="ANAH02000001">
    <property type="protein sequence ID" value="EPX65288.1"/>
    <property type="molecule type" value="Genomic_DNA"/>
</dbReference>
<feature type="region of interest" description="Disordered" evidence="1">
    <location>
        <begin position="646"/>
        <end position="675"/>
    </location>
</feature>
<reference evidence="2" key="1">
    <citation type="submission" date="2013-05" db="EMBL/GenBank/DDBJ databases">
        <title>Genome assembly of Cystobacter fuscus DSM 2262.</title>
        <authorList>
            <person name="Sharma G."/>
            <person name="Khatri I."/>
            <person name="Kaur C."/>
            <person name="Mayilraj S."/>
            <person name="Subramanian S."/>
        </authorList>
    </citation>
    <scope>NUCLEOTIDE SEQUENCE [LARGE SCALE GENOMIC DNA]</scope>
    <source>
        <strain evidence="2">DSM 2262</strain>
    </source>
</reference>
<gene>
    <name evidence="2" type="ORF">D187_000713</name>
</gene>